<proteinExistence type="predicted"/>
<dbReference type="InterPro" id="IPR036938">
    <property type="entry name" value="PAP2/HPO_sf"/>
</dbReference>
<dbReference type="EMBL" id="JACORU010000003">
    <property type="protein sequence ID" value="MBC5765040.1"/>
    <property type="molecule type" value="Genomic_DNA"/>
</dbReference>
<evidence type="ECO:0000313" key="2">
    <source>
        <dbReference type="EMBL" id="MBC5765040.1"/>
    </source>
</evidence>
<gene>
    <name evidence="2" type="ORF">H8R02_11295</name>
</gene>
<accession>A0A923M7X8</accession>
<feature type="domain" description="Phosphatidic acid phosphatase type 2/haloperoxidase" evidence="1">
    <location>
        <begin position="99"/>
        <end position="221"/>
    </location>
</feature>
<evidence type="ECO:0000313" key="3">
    <source>
        <dbReference type="Proteomes" id="UP000596827"/>
    </source>
</evidence>
<reference evidence="2" key="1">
    <citation type="submission" date="2020-08" db="EMBL/GenBank/DDBJ databases">
        <title>Ramlibacter sp. GTP1 16S ribosomal RNA gene genome sequencing and assembly.</title>
        <authorList>
            <person name="Kang M."/>
        </authorList>
    </citation>
    <scope>NUCLEOTIDE SEQUENCE</scope>
    <source>
        <strain evidence="2">GTP1</strain>
    </source>
</reference>
<dbReference type="CDD" id="cd03396">
    <property type="entry name" value="PAP2_like_6"/>
    <property type="match status" value="1"/>
</dbReference>
<sequence length="233" mass="24740">MSVPALSAGPTPAVRRVGAGTVLVACLALVIGWDVLGLDFAVAQWSGDESGFPLRHHWLLTTVLHDGARWLSWALALLLCVGAWRPAGPLARLPVAQRLQLAVSTLVAAAAVSLLKGFSVTSCPWDLQQFGGVAQYVSHWSQLADGGAGHCFPAGHASSGFVFVAGWFAFRDNDRSHAATWLAGSLAAGTLLGIAQQLRGAHFMSHTLWTAWICCATCWALDGLHRKFAVSEF</sequence>
<dbReference type="SUPFAM" id="SSF48317">
    <property type="entry name" value="Acid phosphatase/Vanadium-dependent haloperoxidase"/>
    <property type="match status" value="1"/>
</dbReference>
<dbReference type="Proteomes" id="UP000596827">
    <property type="component" value="Unassembled WGS sequence"/>
</dbReference>
<evidence type="ECO:0000259" key="1">
    <source>
        <dbReference type="Pfam" id="PF01569"/>
    </source>
</evidence>
<comment type="caution">
    <text evidence="2">The sequence shown here is derived from an EMBL/GenBank/DDBJ whole genome shotgun (WGS) entry which is preliminary data.</text>
</comment>
<dbReference type="InterPro" id="IPR000326">
    <property type="entry name" value="PAP2/HPO"/>
</dbReference>
<dbReference type="RefSeq" id="WP_187081492.1">
    <property type="nucleotide sequence ID" value="NZ_JACORU010000003.1"/>
</dbReference>
<dbReference type="AlphaFoldDB" id="A0A923M7X8"/>
<dbReference type="Pfam" id="PF01569">
    <property type="entry name" value="PAP2"/>
    <property type="match status" value="1"/>
</dbReference>
<protein>
    <submittedName>
        <fullName evidence="2">Phosphatase PAP2 family protein</fullName>
    </submittedName>
</protein>
<name>A0A923M7X8_9BURK</name>
<organism evidence="2 3">
    <name type="scientific">Ramlibacter albus</name>
    <dbReference type="NCBI Taxonomy" id="2079448"/>
    <lineage>
        <taxon>Bacteria</taxon>
        <taxon>Pseudomonadati</taxon>
        <taxon>Pseudomonadota</taxon>
        <taxon>Betaproteobacteria</taxon>
        <taxon>Burkholderiales</taxon>
        <taxon>Comamonadaceae</taxon>
        <taxon>Ramlibacter</taxon>
    </lineage>
</organism>
<keyword evidence="3" id="KW-1185">Reference proteome</keyword>